<name>A0A1U9KDT0_ACEAC</name>
<dbReference type="PANTHER" id="PTHR30579:SF7">
    <property type="entry name" value="HTH-TYPE TRANSCRIPTIONAL REGULATOR LRHA-RELATED"/>
    <property type="match status" value="1"/>
</dbReference>
<dbReference type="InterPro" id="IPR005119">
    <property type="entry name" value="LysR_subst-bd"/>
</dbReference>
<evidence type="ECO:0000313" key="8">
    <source>
        <dbReference type="Proteomes" id="UP000188937"/>
    </source>
</evidence>
<proteinExistence type="inferred from homology"/>
<dbReference type="InterPro" id="IPR050176">
    <property type="entry name" value="LTTR"/>
</dbReference>
<keyword evidence="2" id="KW-0805">Transcription regulation</keyword>
<evidence type="ECO:0000256" key="4">
    <source>
        <dbReference type="ARBA" id="ARBA00023163"/>
    </source>
</evidence>
<dbReference type="Pfam" id="PF00126">
    <property type="entry name" value="HTH_1"/>
    <property type="match status" value="1"/>
</dbReference>
<keyword evidence="4" id="KW-0804">Transcription</keyword>
<comment type="similarity">
    <text evidence="1">Belongs to the LysR transcriptional regulatory family.</text>
</comment>
<dbReference type="PANTHER" id="PTHR30579">
    <property type="entry name" value="TRANSCRIPTIONAL REGULATOR"/>
    <property type="match status" value="1"/>
</dbReference>
<sequence>MSQSTRPYPGPPNSGPPADSHLSVPLPQRMARNVPSELLRSFVAIVEAGSMAQATETIFLTQSALSLQMKRLEDVLQQKLFRRDGRRLILTPIGEELVGYARQLLALNDRIMRTLGQDSEPEPITVGMVQDFADTLLPDVLGQFRLAHPRSRLVIQIGGSAELLDLFDRSRLDLVLCLGQHGDRSGATWKVVGHDRMTWIGDPAIAELSEVPLVLLEPPCRFRDAALSALTQERRDYRLVLETPNLPAMRAGVRGGLGVSCRTRRFATAEGLPTITSDALPAVPEIETILVRRNRLGDAANDIGDLLAAAAGA</sequence>
<dbReference type="eggNOG" id="COG0583">
    <property type="taxonomic scope" value="Bacteria"/>
</dbReference>
<evidence type="ECO:0000256" key="2">
    <source>
        <dbReference type="ARBA" id="ARBA00023015"/>
    </source>
</evidence>
<dbReference type="Gene3D" id="1.10.10.10">
    <property type="entry name" value="Winged helix-like DNA-binding domain superfamily/Winged helix DNA-binding domain"/>
    <property type="match status" value="1"/>
</dbReference>
<dbReference type="STRING" id="435.A0U92_03190"/>
<protein>
    <submittedName>
        <fullName evidence="7">LysR family transcriptional regulator</fullName>
    </submittedName>
</protein>
<accession>A0A1U9KDT0</accession>
<dbReference type="InterPro" id="IPR000847">
    <property type="entry name" value="LysR_HTH_N"/>
</dbReference>
<keyword evidence="8" id="KW-1185">Reference proteome</keyword>
<dbReference type="Gene3D" id="3.40.190.10">
    <property type="entry name" value="Periplasmic binding protein-like II"/>
    <property type="match status" value="2"/>
</dbReference>
<dbReference type="RefSeq" id="WP_077811972.1">
    <property type="nucleotide sequence ID" value="NZ_CP014692.1"/>
</dbReference>
<dbReference type="AlphaFoldDB" id="A0A1U9KDT0"/>
<evidence type="ECO:0000259" key="6">
    <source>
        <dbReference type="PROSITE" id="PS50931"/>
    </source>
</evidence>
<evidence type="ECO:0000256" key="3">
    <source>
        <dbReference type="ARBA" id="ARBA00023125"/>
    </source>
</evidence>
<keyword evidence="3" id="KW-0238">DNA-binding</keyword>
<dbReference type="GO" id="GO:0003700">
    <property type="term" value="F:DNA-binding transcription factor activity"/>
    <property type="evidence" value="ECO:0007669"/>
    <property type="project" value="InterPro"/>
</dbReference>
<dbReference type="GO" id="GO:0003677">
    <property type="term" value="F:DNA binding"/>
    <property type="evidence" value="ECO:0007669"/>
    <property type="project" value="UniProtKB-KW"/>
</dbReference>
<feature type="domain" description="HTH lysR-type" evidence="6">
    <location>
        <begin position="34"/>
        <end position="91"/>
    </location>
</feature>
<evidence type="ECO:0000313" key="7">
    <source>
        <dbReference type="EMBL" id="AQS83936.1"/>
    </source>
</evidence>
<evidence type="ECO:0000256" key="5">
    <source>
        <dbReference type="SAM" id="MobiDB-lite"/>
    </source>
</evidence>
<dbReference type="PROSITE" id="PS50931">
    <property type="entry name" value="HTH_LYSR"/>
    <property type="match status" value="1"/>
</dbReference>
<reference evidence="7 8" key="1">
    <citation type="submission" date="2016-03" db="EMBL/GenBank/DDBJ databases">
        <title>Acetic acid bacteria sequencing.</title>
        <authorList>
            <person name="Brandt J."/>
            <person name="Jakob F."/>
            <person name="Vogel R.F."/>
        </authorList>
    </citation>
    <scope>NUCLEOTIDE SEQUENCE [LARGE SCALE GENOMIC DNA]</scope>
    <source>
        <strain evidence="7 8">TMW2.1153</strain>
    </source>
</reference>
<dbReference type="SUPFAM" id="SSF53850">
    <property type="entry name" value="Periplasmic binding protein-like II"/>
    <property type="match status" value="1"/>
</dbReference>
<organism evidence="7 8">
    <name type="scientific">Acetobacter aceti</name>
    <dbReference type="NCBI Taxonomy" id="435"/>
    <lineage>
        <taxon>Bacteria</taxon>
        <taxon>Pseudomonadati</taxon>
        <taxon>Pseudomonadota</taxon>
        <taxon>Alphaproteobacteria</taxon>
        <taxon>Acetobacterales</taxon>
        <taxon>Acetobacteraceae</taxon>
        <taxon>Acetobacter</taxon>
        <taxon>Acetobacter subgen. Acetobacter</taxon>
    </lineage>
</organism>
<dbReference type="SUPFAM" id="SSF46785">
    <property type="entry name" value="Winged helix' DNA-binding domain"/>
    <property type="match status" value="1"/>
</dbReference>
<dbReference type="InterPro" id="IPR036390">
    <property type="entry name" value="WH_DNA-bd_sf"/>
</dbReference>
<evidence type="ECO:0000256" key="1">
    <source>
        <dbReference type="ARBA" id="ARBA00009437"/>
    </source>
</evidence>
<dbReference type="EMBL" id="CP014692">
    <property type="protein sequence ID" value="AQS83936.1"/>
    <property type="molecule type" value="Genomic_DNA"/>
</dbReference>
<dbReference type="Proteomes" id="UP000188937">
    <property type="component" value="Chromosome"/>
</dbReference>
<dbReference type="InterPro" id="IPR036388">
    <property type="entry name" value="WH-like_DNA-bd_sf"/>
</dbReference>
<gene>
    <name evidence="7" type="ORF">A0U92_03190</name>
</gene>
<dbReference type="Pfam" id="PF03466">
    <property type="entry name" value="LysR_substrate"/>
    <property type="match status" value="1"/>
</dbReference>
<feature type="region of interest" description="Disordered" evidence="5">
    <location>
        <begin position="1"/>
        <end position="24"/>
    </location>
</feature>
<dbReference type="OrthoDB" id="9789529at2"/>
<dbReference type="KEGG" id="aace:A0U92_03190"/>